<dbReference type="Proteomes" id="UP000529417">
    <property type="component" value="Unassembled WGS sequence"/>
</dbReference>
<dbReference type="PANTHER" id="PTHR43851">
    <property type="match status" value="1"/>
</dbReference>
<keyword evidence="3" id="KW-0547">Nucleotide-binding</keyword>
<evidence type="ECO:0000256" key="2">
    <source>
        <dbReference type="ARBA" id="ARBA00022679"/>
    </source>
</evidence>
<gene>
    <name evidence="6" type="ORF">HUK65_15945</name>
</gene>
<keyword evidence="2" id="KW-0808">Transferase</keyword>
<keyword evidence="7" id="KW-1185">Reference proteome</keyword>
<name>A0A7Z0I2P3_9RHOB</name>
<evidence type="ECO:0000313" key="6">
    <source>
        <dbReference type="EMBL" id="NYS26477.1"/>
    </source>
</evidence>
<comment type="similarity">
    <text evidence="1">Belongs to the protein kinase superfamily. ADCK protein kinase family.</text>
</comment>
<protein>
    <submittedName>
        <fullName evidence="6">AarF/ABC1/UbiB kinase family protein</fullName>
    </submittedName>
</protein>
<feature type="domain" description="ABC1 atypical kinase-like" evidence="5">
    <location>
        <begin position="101"/>
        <end position="329"/>
    </location>
</feature>
<evidence type="ECO:0000313" key="7">
    <source>
        <dbReference type="Proteomes" id="UP000529417"/>
    </source>
</evidence>
<evidence type="ECO:0000256" key="1">
    <source>
        <dbReference type="ARBA" id="ARBA00009670"/>
    </source>
</evidence>
<keyword evidence="6" id="KW-0418">Kinase</keyword>
<dbReference type="InterPro" id="IPR011009">
    <property type="entry name" value="Kinase-like_dom_sf"/>
</dbReference>
<dbReference type="GO" id="GO:0016301">
    <property type="term" value="F:kinase activity"/>
    <property type="evidence" value="ECO:0007669"/>
    <property type="project" value="UniProtKB-KW"/>
</dbReference>
<dbReference type="Pfam" id="PF03109">
    <property type="entry name" value="ABC1"/>
    <property type="match status" value="1"/>
</dbReference>
<accession>A0A7Z0I2P3</accession>
<proteinExistence type="inferred from homology"/>
<dbReference type="SUPFAM" id="SSF56112">
    <property type="entry name" value="Protein kinase-like (PK-like)"/>
    <property type="match status" value="1"/>
</dbReference>
<reference evidence="6 7" key="1">
    <citation type="journal article" date="2000" name="Arch. Microbiol.">
        <title>Rhodobaca bogoriensis gen. nov. and sp. nov., an alkaliphilic purple nonsulfur bacterium from African Rift Valley soda lakes.</title>
        <authorList>
            <person name="Milford A.D."/>
            <person name="Achenbach L.A."/>
            <person name="Jung D.O."/>
            <person name="Madigan M.T."/>
        </authorList>
    </citation>
    <scope>NUCLEOTIDE SEQUENCE [LARGE SCALE GENOMIC DNA]</scope>
    <source>
        <strain evidence="6 7">2376</strain>
    </source>
</reference>
<evidence type="ECO:0000256" key="3">
    <source>
        <dbReference type="ARBA" id="ARBA00022741"/>
    </source>
</evidence>
<dbReference type="EMBL" id="JACBXS010000048">
    <property type="protein sequence ID" value="NYS26477.1"/>
    <property type="molecule type" value="Genomic_DNA"/>
</dbReference>
<organism evidence="6 7">
    <name type="scientific">Rhabdonatronobacter sediminivivens</name>
    <dbReference type="NCBI Taxonomy" id="2743469"/>
    <lineage>
        <taxon>Bacteria</taxon>
        <taxon>Pseudomonadati</taxon>
        <taxon>Pseudomonadota</taxon>
        <taxon>Alphaproteobacteria</taxon>
        <taxon>Rhodobacterales</taxon>
        <taxon>Paracoccaceae</taxon>
        <taxon>Rhabdonatronobacter</taxon>
    </lineage>
</organism>
<dbReference type="GO" id="GO:0006744">
    <property type="term" value="P:ubiquinone biosynthetic process"/>
    <property type="evidence" value="ECO:0007669"/>
    <property type="project" value="TreeGrafter"/>
</dbReference>
<evidence type="ECO:0000259" key="5">
    <source>
        <dbReference type="Pfam" id="PF03109"/>
    </source>
</evidence>
<comment type="caution">
    <text evidence="6">The sequence shown here is derived from an EMBL/GenBank/DDBJ whole genome shotgun (WGS) entry which is preliminary data.</text>
</comment>
<dbReference type="InterPro" id="IPR004147">
    <property type="entry name" value="ABC1_dom"/>
</dbReference>
<sequence>MSRQDRPAGAWPVPGGRAGRLFRLGGMTGGIVGGMVASGARQLVQGQRPRLDNTLLTPATAQRIARDLGRMRGAAMKLGQMLSMDTGLVLPPEMTEILSTLRAEAPHMPPRQLRAVLDAEWGAGWYGRFARFDLRPFAAASIGQIHRARTHDGQDLAIKVQYPGVRASIDSDIDNVAALLRVLGVLGRDLDIAPVLAEAKTQLHAEADYMAEAGQLERFRSLLGADPAYTLPQLHAPLTTPQVLAMSYLDSQPLESLLDAPQALRDWVAETLVDLVLRELFDLRLMQTDPNPGNFRYDPASGRVVLLDFGAVMPIDSAMAQAFRTLMRAGLGDERSAMHAAMLRIGYISESMAPRHQEMILTMFDTAMAPLRQATPFDFGASRLLETLRDMGVAMGMERDLTHIPPPPTLFLHRKIGGIYLLATRLRARVALRPLLERYG</sequence>
<dbReference type="AlphaFoldDB" id="A0A7Z0I2P3"/>
<dbReference type="CDD" id="cd13970">
    <property type="entry name" value="ABC1_ADCK3"/>
    <property type="match status" value="1"/>
</dbReference>
<dbReference type="InterPro" id="IPR051409">
    <property type="entry name" value="Atypical_kinase_ADCK"/>
</dbReference>
<dbReference type="RefSeq" id="WP_179907272.1">
    <property type="nucleotide sequence ID" value="NZ_JACBXS010000048.1"/>
</dbReference>
<dbReference type="InterPro" id="IPR034646">
    <property type="entry name" value="ADCK3_dom"/>
</dbReference>
<keyword evidence="4" id="KW-0067">ATP-binding</keyword>
<dbReference type="PANTHER" id="PTHR43851:SF3">
    <property type="entry name" value="COENZYME Q8"/>
    <property type="match status" value="1"/>
</dbReference>
<evidence type="ECO:0000256" key="4">
    <source>
        <dbReference type="ARBA" id="ARBA00022840"/>
    </source>
</evidence>
<dbReference type="GO" id="GO:0005524">
    <property type="term" value="F:ATP binding"/>
    <property type="evidence" value="ECO:0007669"/>
    <property type="project" value="UniProtKB-KW"/>
</dbReference>